<dbReference type="PANTHER" id="PTHR20959:SF1">
    <property type="entry name" value="TRANSPORT AND GOLGI ORGANIZATION PROTEIN 6 HOMOLOG"/>
    <property type="match status" value="1"/>
</dbReference>
<feature type="domain" description="TANGO6 HEAT repeat" evidence="3">
    <location>
        <begin position="272"/>
        <end position="348"/>
    </location>
</feature>
<evidence type="ECO:0000259" key="2">
    <source>
        <dbReference type="Pfam" id="PF10363"/>
    </source>
</evidence>
<reference evidence="5" key="1">
    <citation type="submission" date="2017-02" db="UniProtKB">
        <authorList>
            <consortium name="WormBaseParasite"/>
        </authorList>
    </citation>
    <scope>IDENTIFICATION</scope>
</reference>
<comment type="similarity">
    <text evidence="1">Belongs to the Tango6 family.</text>
</comment>
<evidence type="ECO:0000259" key="3">
    <source>
        <dbReference type="Pfam" id="PF23565"/>
    </source>
</evidence>
<organism evidence="4 5">
    <name type="scientific">Strongyloides papillosus</name>
    <name type="common">Intestinal threadworm</name>
    <dbReference type="NCBI Taxonomy" id="174720"/>
    <lineage>
        <taxon>Eukaryota</taxon>
        <taxon>Metazoa</taxon>
        <taxon>Ecdysozoa</taxon>
        <taxon>Nematoda</taxon>
        <taxon>Chromadorea</taxon>
        <taxon>Rhabditida</taxon>
        <taxon>Tylenchina</taxon>
        <taxon>Panagrolaimomorpha</taxon>
        <taxon>Strongyloidoidea</taxon>
        <taxon>Strongyloididae</taxon>
        <taxon>Strongyloides</taxon>
    </lineage>
</organism>
<accession>A0A0N5C843</accession>
<dbReference type="Pfam" id="PF10363">
    <property type="entry name" value="RTP1_C1"/>
    <property type="match status" value="1"/>
</dbReference>
<name>A0A0N5C843_STREA</name>
<dbReference type="InterPro" id="IPR019451">
    <property type="entry name" value="Rtp1_C1"/>
</dbReference>
<dbReference type="InterPro" id="IPR039600">
    <property type="entry name" value="TANGO6/Rtp1"/>
</dbReference>
<dbReference type="STRING" id="174720.A0A0N5C843"/>
<dbReference type="SUPFAM" id="SSF48371">
    <property type="entry name" value="ARM repeat"/>
    <property type="match status" value="1"/>
</dbReference>
<dbReference type="GO" id="GO:0009306">
    <property type="term" value="P:protein secretion"/>
    <property type="evidence" value="ECO:0007669"/>
    <property type="project" value="TreeGrafter"/>
</dbReference>
<feature type="domain" description="RNA polymerase II assembly factor Rtp1 C-terminal" evidence="2">
    <location>
        <begin position="719"/>
        <end position="830"/>
    </location>
</feature>
<dbReference type="Gene3D" id="1.25.10.10">
    <property type="entry name" value="Leucine-rich Repeat Variant"/>
    <property type="match status" value="1"/>
</dbReference>
<sequence>MQTSLKLLDFVTTFHDVKVSKNSIIKFDPIDDAFCRGLEKFKETGCIKKFEEYSNAFQEYISISQDPRINFSILLLYLYDDFLEEVRNDSNITDDLCLSVEGEKILLKSLEFFISVAIYPCLEDGVGVPITKLLRVPMKEWKKYNDLNVRKILLHKSIELLFKLLNSNKKIKFIVLEKFLAIFISGNEQLVHYGIVNFKEDYNEVIENTVNSVSVFKALFAQYTNKDSPKWYRIVCGCKLSKFLCYKRGLTNFVTAIENLTDIKFFENSVGMNELAKLLGSCPSSVSLEDYYKNILEQLFDLLLFSQEWTRKFRLMFGSLIDIVFKKEKKIVDKFFVYRVLNPWTILLEKGIQLDHDTNRGLWSVEIDQSFVLLETYLTTGKGLLRKFLCSEIIEKGFFYLWISLTSQLEDDLPFRKALKNILFGVIDNLTDDEKCKLFFDILLKRGKISSIVNTSKYFKVDTFKKSNLIESEQSNFHFDGILLNILDSVPIEDDNSSSIQAIFENMKLLFDDINIQLKLLTKIFKAINLTKFENQSLVQEVEDCKEKEKRNRFVNIDEALEASEEETFLLIFVLANVVEHFIKSTEDIKKFDLISTETIVGIIDVVCIIIRRYNRKLMKNTYEECETLKFGIAVLAAIILVAENNANITKSLEELGKILKKFVILSEKFSALSSLRDEAVGIIEIITNFLGIKLEGIIINESPSSERVIYDTKRSDLFEECLEDLKDELEAVKGHGLIIIAREIRNKNLQFLKKDRLQLLFSIVPNYVKDNESYVFLSAISVLSEIAYIQPDPYLFNLIDMFVNYSDKENIAFRGKLGEAISKVCKLLGYLAPQYFDQILNVLLKDFKNEDEIIKASSLNALADLICACKGTKYGSIIHELLTGINFLIKSKDSTPLVRRSALHLLRSIIQSTDTQLLLGTVIPLDILTKIYCELKVIYKYDEDDVVRLHAQLTIIDINEIIKSSIGEIKDNNLSGITL</sequence>
<dbReference type="PANTHER" id="PTHR20959">
    <property type="entry name" value="TRANSPORT AND GOLGI ORGANIZATION PROTEIN 6 FAMILY MEMBER"/>
    <property type="match status" value="1"/>
</dbReference>
<dbReference type="InterPro" id="IPR016024">
    <property type="entry name" value="ARM-type_fold"/>
</dbReference>
<dbReference type="InterPro" id="IPR011989">
    <property type="entry name" value="ARM-like"/>
</dbReference>
<dbReference type="AlphaFoldDB" id="A0A0N5C843"/>
<keyword evidence="4" id="KW-1185">Reference proteome</keyword>
<protein>
    <submittedName>
        <fullName evidence="5">RTP1_C1 domain-containing protein</fullName>
    </submittedName>
</protein>
<dbReference type="Pfam" id="PF23565">
    <property type="entry name" value="ARM_TANGO6"/>
    <property type="match status" value="1"/>
</dbReference>
<evidence type="ECO:0000256" key="1">
    <source>
        <dbReference type="ARBA" id="ARBA00005724"/>
    </source>
</evidence>
<proteinExistence type="inferred from homology"/>
<evidence type="ECO:0000313" key="4">
    <source>
        <dbReference type="Proteomes" id="UP000046392"/>
    </source>
</evidence>
<evidence type="ECO:0000313" key="5">
    <source>
        <dbReference type="WBParaSite" id="SPAL_0001409900.1"/>
    </source>
</evidence>
<dbReference type="WBParaSite" id="SPAL_0001409900.1">
    <property type="protein sequence ID" value="SPAL_0001409900.1"/>
    <property type="gene ID" value="SPAL_0001409900"/>
</dbReference>
<dbReference type="InterPro" id="IPR057407">
    <property type="entry name" value="HEAT_TANGO6"/>
</dbReference>
<dbReference type="Proteomes" id="UP000046392">
    <property type="component" value="Unplaced"/>
</dbReference>